<gene>
    <name evidence="2" type="ORF">TRUGW13939_06957</name>
</gene>
<evidence type="ECO:0008006" key="4">
    <source>
        <dbReference type="Google" id="ProtNLM"/>
    </source>
</evidence>
<evidence type="ECO:0000313" key="2">
    <source>
        <dbReference type="EMBL" id="QKX59815.1"/>
    </source>
</evidence>
<feature type="chain" id="PRO_5028843390" description="Hydrophobin" evidence="1">
    <location>
        <begin position="18"/>
        <end position="122"/>
    </location>
</feature>
<dbReference type="EMBL" id="CP055901">
    <property type="protein sequence ID" value="QKX59815.1"/>
    <property type="molecule type" value="Genomic_DNA"/>
</dbReference>
<dbReference type="AlphaFoldDB" id="A0A7H8R264"/>
<reference evidence="3" key="1">
    <citation type="submission" date="2020-06" db="EMBL/GenBank/DDBJ databases">
        <title>A chromosome-scale genome assembly of Talaromyces rugulosus W13939.</title>
        <authorList>
            <person name="Wang B."/>
            <person name="Guo L."/>
            <person name="Ye K."/>
            <person name="Wang L."/>
        </authorList>
    </citation>
    <scope>NUCLEOTIDE SEQUENCE [LARGE SCALE GENOMIC DNA]</scope>
    <source>
        <strain evidence="3">W13939</strain>
    </source>
</reference>
<protein>
    <recommendedName>
        <fullName evidence="4">Hydrophobin</fullName>
    </recommendedName>
</protein>
<organism evidence="2 3">
    <name type="scientific">Talaromyces rugulosus</name>
    <name type="common">Penicillium rugulosum</name>
    <dbReference type="NCBI Taxonomy" id="121627"/>
    <lineage>
        <taxon>Eukaryota</taxon>
        <taxon>Fungi</taxon>
        <taxon>Dikarya</taxon>
        <taxon>Ascomycota</taxon>
        <taxon>Pezizomycotina</taxon>
        <taxon>Eurotiomycetes</taxon>
        <taxon>Eurotiomycetidae</taxon>
        <taxon>Eurotiales</taxon>
        <taxon>Trichocomaceae</taxon>
        <taxon>Talaromyces</taxon>
        <taxon>Talaromyces sect. Islandici</taxon>
    </lineage>
</organism>
<evidence type="ECO:0000313" key="3">
    <source>
        <dbReference type="Proteomes" id="UP000509510"/>
    </source>
</evidence>
<dbReference type="OrthoDB" id="4468925at2759"/>
<accession>A0A7H8R264</accession>
<dbReference type="KEGG" id="trg:TRUGW13939_06957"/>
<sequence>MLLSVVISLALAVTGHAAVGPSPGGQPGNLSIKEAQDKYPDVDIACCENKESIQANGILGNVLQKGAALNNLLGTQDAACAKTSLIENLNILGFTKEGPNGVSCSGITAYCPKGEDCHPADD</sequence>
<dbReference type="RefSeq" id="XP_035345992.1">
    <property type="nucleotide sequence ID" value="XM_035490099.1"/>
</dbReference>
<keyword evidence="3" id="KW-1185">Reference proteome</keyword>
<keyword evidence="1" id="KW-0732">Signal</keyword>
<name>A0A7H8R264_TALRU</name>
<feature type="signal peptide" evidence="1">
    <location>
        <begin position="1"/>
        <end position="17"/>
    </location>
</feature>
<dbReference type="GeneID" id="55994450"/>
<dbReference type="Proteomes" id="UP000509510">
    <property type="component" value="Chromosome IV"/>
</dbReference>
<proteinExistence type="predicted"/>
<evidence type="ECO:0000256" key="1">
    <source>
        <dbReference type="SAM" id="SignalP"/>
    </source>
</evidence>